<feature type="signal peptide" evidence="2">
    <location>
        <begin position="1"/>
        <end position="29"/>
    </location>
</feature>
<proteinExistence type="inferred from homology"/>
<dbReference type="EMBL" id="CAJQZP010000863">
    <property type="protein sequence ID" value="CAG4990084.1"/>
    <property type="molecule type" value="Genomic_DNA"/>
</dbReference>
<sequence length="337" mass="37507">MHNIFKSDVSVYFDLFLVYIFIHLSVCSSIDDGNCIAPPLECPNKNITFWLYTRANRDKPHELKFSEPKSIDMAPWVPNAPIKIIIHGYTGDRNYSPNKEIRPAYLECCDYNIIAVDYNPIAREPCYVEAAFNTELIGKCSAQLIDEIVFNHGIDLSRIHVIGFSLGAHIGGFIASNIKSGRLERLTGLDPALPFFATVNVTRKIDPSDGKLVDILHTNALQKGKLEISGHVDFFANGGMTQPGCKADADLTKSGCEHARAPAYFAESITTQVGFYGTKCYSWIAYILGWCDIVGSDEDVLFGEYMPKNASGLYFFNTNAEPPYSRGRNNKTTSMII</sequence>
<dbReference type="PANTHER" id="PTHR11610">
    <property type="entry name" value="LIPASE"/>
    <property type="match status" value="1"/>
</dbReference>
<dbReference type="CDD" id="cd00707">
    <property type="entry name" value="Pancreat_lipase_like"/>
    <property type="match status" value="1"/>
</dbReference>
<comment type="caution">
    <text evidence="4">The sequence shown here is derived from an EMBL/GenBank/DDBJ whole genome shotgun (WGS) entry which is preliminary data.</text>
</comment>
<dbReference type="Pfam" id="PF00151">
    <property type="entry name" value="Lipase"/>
    <property type="match status" value="1"/>
</dbReference>
<evidence type="ECO:0000256" key="1">
    <source>
        <dbReference type="RuleBase" id="RU004262"/>
    </source>
</evidence>
<keyword evidence="2" id="KW-0732">Signal</keyword>
<evidence type="ECO:0000259" key="3">
    <source>
        <dbReference type="Pfam" id="PF00151"/>
    </source>
</evidence>
<dbReference type="InterPro" id="IPR013818">
    <property type="entry name" value="Lipase"/>
</dbReference>
<comment type="similarity">
    <text evidence="1">Belongs to the AB hydrolase superfamily. Lipase family.</text>
</comment>
<gene>
    <name evidence="4" type="ORF">PAPOLLO_LOCUS11900</name>
</gene>
<protein>
    <submittedName>
        <fullName evidence="4">(apollo) hypothetical protein</fullName>
    </submittedName>
</protein>
<feature type="domain" description="Lipase" evidence="3">
    <location>
        <begin position="43"/>
        <end position="291"/>
    </location>
</feature>
<name>A0A8S3X1A3_PARAO</name>
<organism evidence="4 5">
    <name type="scientific">Parnassius apollo</name>
    <name type="common">Apollo butterfly</name>
    <name type="synonym">Papilio apollo</name>
    <dbReference type="NCBI Taxonomy" id="110799"/>
    <lineage>
        <taxon>Eukaryota</taxon>
        <taxon>Metazoa</taxon>
        <taxon>Ecdysozoa</taxon>
        <taxon>Arthropoda</taxon>
        <taxon>Hexapoda</taxon>
        <taxon>Insecta</taxon>
        <taxon>Pterygota</taxon>
        <taxon>Neoptera</taxon>
        <taxon>Endopterygota</taxon>
        <taxon>Lepidoptera</taxon>
        <taxon>Glossata</taxon>
        <taxon>Ditrysia</taxon>
        <taxon>Papilionoidea</taxon>
        <taxon>Papilionidae</taxon>
        <taxon>Parnassiinae</taxon>
        <taxon>Parnassini</taxon>
        <taxon>Parnassius</taxon>
        <taxon>Parnassius</taxon>
    </lineage>
</organism>
<dbReference type="OrthoDB" id="199913at2759"/>
<accession>A0A8S3X1A3</accession>
<dbReference type="GO" id="GO:0016298">
    <property type="term" value="F:lipase activity"/>
    <property type="evidence" value="ECO:0007669"/>
    <property type="project" value="InterPro"/>
</dbReference>
<dbReference type="GO" id="GO:0005615">
    <property type="term" value="C:extracellular space"/>
    <property type="evidence" value="ECO:0007669"/>
    <property type="project" value="TreeGrafter"/>
</dbReference>
<reference evidence="4" key="1">
    <citation type="submission" date="2021-04" db="EMBL/GenBank/DDBJ databases">
        <authorList>
            <person name="Tunstrom K."/>
        </authorList>
    </citation>
    <scope>NUCLEOTIDE SEQUENCE</scope>
</reference>
<feature type="chain" id="PRO_5035918157" evidence="2">
    <location>
        <begin position="30"/>
        <end position="337"/>
    </location>
</feature>
<keyword evidence="5" id="KW-1185">Reference proteome</keyword>
<dbReference type="GO" id="GO:0017171">
    <property type="term" value="F:serine hydrolase activity"/>
    <property type="evidence" value="ECO:0007669"/>
    <property type="project" value="TreeGrafter"/>
</dbReference>
<dbReference type="InterPro" id="IPR000734">
    <property type="entry name" value="TAG_lipase"/>
</dbReference>
<evidence type="ECO:0000256" key="2">
    <source>
        <dbReference type="SAM" id="SignalP"/>
    </source>
</evidence>
<dbReference type="PANTHER" id="PTHR11610:SF177">
    <property type="entry name" value="IP13478P-RELATED"/>
    <property type="match status" value="1"/>
</dbReference>
<dbReference type="Proteomes" id="UP000691718">
    <property type="component" value="Unassembled WGS sequence"/>
</dbReference>
<dbReference type="FunFam" id="3.40.50.1820:FF:000076">
    <property type="entry name" value="phospholipase A1"/>
    <property type="match status" value="1"/>
</dbReference>
<dbReference type="InterPro" id="IPR033906">
    <property type="entry name" value="Lipase_N"/>
</dbReference>
<evidence type="ECO:0000313" key="4">
    <source>
        <dbReference type="EMBL" id="CAG4990084.1"/>
    </source>
</evidence>
<dbReference type="GO" id="GO:0016042">
    <property type="term" value="P:lipid catabolic process"/>
    <property type="evidence" value="ECO:0007669"/>
    <property type="project" value="TreeGrafter"/>
</dbReference>
<dbReference type="AlphaFoldDB" id="A0A8S3X1A3"/>
<evidence type="ECO:0000313" key="5">
    <source>
        <dbReference type="Proteomes" id="UP000691718"/>
    </source>
</evidence>